<protein>
    <recommendedName>
        <fullName evidence="4">DOMON domain-containing protein</fullName>
    </recommendedName>
</protein>
<dbReference type="PANTHER" id="PTHR47797">
    <property type="entry name" value="DEHYDROGENASE, PUTATIVE (AFU_ORTHOLOGUE AFUA_8G05805)-RELATED"/>
    <property type="match status" value="1"/>
</dbReference>
<keyword evidence="2" id="KW-0812">Transmembrane</keyword>
<evidence type="ECO:0000259" key="4">
    <source>
        <dbReference type="SMART" id="SM00664"/>
    </source>
</evidence>
<dbReference type="SMART" id="SM00664">
    <property type="entry name" value="DoH"/>
    <property type="match status" value="1"/>
</dbReference>
<dbReference type="eggNOG" id="ENOG502SJ74">
    <property type="taxonomic scope" value="Eukaryota"/>
</dbReference>
<keyword evidence="2" id="KW-1133">Transmembrane helix</keyword>
<dbReference type="Pfam" id="PF16010">
    <property type="entry name" value="CDH-cyt"/>
    <property type="match status" value="1"/>
</dbReference>
<feature type="transmembrane region" description="Helical" evidence="2">
    <location>
        <begin position="282"/>
        <end position="301"/>
    </location>
</feature>
<keyword evidence="3" id="KW-0732">Signal</keyword>
<feature type="region of interest" description="Disordered" evidence="1">
    <location>
        <begin position="398"/>
        <end position="448"/>
    </location>
</feature>
<keyword evidence="6" id="KW-1185">Reference proteome</keyword>
<dbReference type="RefSeq" id="XP_008026857.1">
    <property type="nucleotide sequence ID" value="XM_008028666.1"/>
</dbReference>
<evidence type="ECO:0000313" key="6">
    <source>
        <dbReference type="Proteomes" id="UP000016935"/>
    </source>
</evidence>
<dbReference type="CDD" id="cd09630">
    <property type="entry name" value="CDH_like_cytochrome"/>
    <property type="match status" value="1"/>
</dbReference>
<feature type="signal peptide" evidence="3">
    <location>
        <begin position="1"/>
        <end position="23"/>
    </location>
</feature>
<evidence type="ECO:0000256" key="3">
    <source>
        <dbReference type="SAM" id="SignalP"/>
    </source>
</evidence>
<dbReference type="EMBL" id="KB908703">
    <property type="protein sequence ID" value="EOA84535.1"/>
    <property type="molecule type" value="Genomic_DNA"/>
</dbReference>
<gene>
    <name evidence="5" type="ORF">SETTUDRAFT_20077</name>
</gene>
<dbReference type="GeneID" id="19402284"/>
<feature type="transmembrane region" description="Helical" evidence="2">
    <location>
        <begin position="246"/>
        <end position="270"/>
    </location>
</feature>
<reference evidence="5 6" key="2">
    <citation type="journal article" date="2013" name="PLoS Genet.">
        <title>Comparative genome structure, secondary metabolite, and effector coding capacity across Cochliobolus pathogens.</title>
        <authorList>
            <person name="Condon B.J."/>
            <person name="Leng Y."/>
            <person name="Wu D."/>
            <person name="Bushley K.E."/>
            <person name="Ohm R.A."/>
            <person name="Otillar R."/>
            <person name="Martin J."/>
            <person name="Schackwitz W."/>
            <person name="Grimwood J."/>
            <person name="MohdZainudin N."/>
            <person name="Xue C."/>
            <person name="Wang R."/>
            <person name="Manning V.A."/>
            <person name="Dhillon B."/>
            <person name="Tu Z.J."/>
            <person name="Steffenson B.J."/>
            <person name="Salamov A."/>
            <person name="Sun H."/>
            <person name="Lowry S."/>
            <person name="LaButti K."/>
            <person name="Han J."/>
            <person name="Copeland A."/>
            <person name="Lindquist E."/>
            <person name="Barry K."/>
            <person name="Schmutz J."/>
            <person name="Baker S.E."/>
            <person name="Ciuffetti L.M."/>
            <person name="Grigoriev I.V."/>
            <person name="Zhong S."/>
            <person name="Turgeon B.G."/>
        </authorList>
    </citation>
    <scope>NUCLEOTIDE SEQUENCE [LARGE SCALE GENOMIC DNA]</scope>
    <source>
        <strain evidence="6">28A</strain>
    </source>
</reference>
<feature type="transmembrane region" description="Helical" evidence="2">
    <location>
        <begin position="215"/>
        <end position="239"/>
    </location>
</feature>
<dbReference type="AlphaFoldDB" id="R0IH62"/>
<feature type="transmembrane region" description="Helical" evidence="2">
    <location>
        <begin position="340"/>
        <end position="361"/>
    </location>
</feature>
<evidence type="ECO:0000256" key="2">
    <source>
        <dbReference type="SAM" id="Phobius"/>
    </source>
</evidence>
<feature type="chain" id="PRO_5004343560" description="DOMON domain-containing protein" evidence="3">
    <location>
        <begin position="24"/>
        <end position="471"/>
    </location>
</feature>
<feature type="domain" description="DOMON" evidence="4">
    <location>
        <begin position="67"/>
        <end position="154"/>
    </location>
</feature>
<dbReference type="OrthoDB" id="19261at2759"/>
<accession>R0IH62</accession>
<dbReference type="HOGENOM" id="CLU_031471_0_1_1"/>
<dbReference type="PANTHER" id="PTHR47797:SF1">
    <property type="entry name" value="CYTOCHROME B561 DOMAIN-CONTAINING PROTEIN-RELATED"/>
    <property type="match status" value="1"/>
</dbReference>
<keyword evidence="2" id="KW-0472">Membrane</keyword>
<organism evidence="5 6">
    <name type="scientific">Exserohilum turcicum (strain 28A)</name>
    <name type="common">Northern leaf blight fungus</name>
    <name type="synonym">Setosphaeria turcica</name>
    <dbReference type="NCBI Taxonomy" id="671987"/>
    <lineage>
        <taxon>Eukaryota</taxon>
        <taxon>Fungi</taxon>
        <taxon>Dikarya</taxon>
        <taxon>Ascomycota</taxon>
        <taxon>Pezizomycotina</taxon>
        <taxon>Dothideomycetes</taxon>
        <taxon>Pleosporomycetidae</taxon>
        <taxon>Pleosporales</taxon>
        <taxon>Pleosporineae</taxon>
        <taxon>Pleosporaceae</taxon>
        <taxon>Exserohilum</taxon>
    </lineage>
</organism>
<evidence type="ECO:0000313" key="5">
    <source>
        <dbReference type="EMBL" id="EOA84535.1"/>
    </source>
</evidence>
<proteinExistence type="predicted"/>
<dbReference type="InterPro" id="IPR015920">
    <property type="entry name" value="Cellobiose_DH-like_cyt"/>
</dbReference>
<dbReference type="Gene3D" id="2.60.40.1210">
    <property type="entry name" value="Cellobiose dehydrogenase, cytochrome domain"/>
    <property type="match status" value="1"/>
</dbReference>
<dbReference type="InterPro" id="IPR005018">
    <property type="entry name" value="DOMON_domain"/>
</dbReference>
<dbReference type="SUPFAM" id="SSF49344">
    <property type="entry name" value="CBD9-like"/>
    <property type="match status" value="1"/>
</dbReference>
<dbReference type="Proteomes" id="UP000016935">
    <property type="component" value="Unassembled WGS sequence"/>
</dbReference>
<feature type="transmembrane region" description="Helical" evidence="2">
    <location>
        <begin position="313"/>
        <end position="334"/>
    </location>
</feature>
<name>R0IH62_EXST2</name>
<sequence>MGLKQAVCMLLAVLALLISITTAENTASNITAASTFYLARTQTQFSVNIANDSQDVFIYFASPAYSWVGVGFGHKMAGSLMFIMYNNKDGSNVTISPRIGSAASEPTFNSSIDLTVLPGTWVNDSMLMLNARCSNCRSFIDTKSSTQPMIYAFGDGQNVMSNSPSAPLQRHVRYGFFTMNMLTATGPGGVPASSSAMNGVAIEGSMVRDHDRANLAHAVFGCLAVLIFWPMNVLAVTLFKNIKIHVVFSVLIMVLLIVSFALGGVISGQYNRSKAFNSPHQITAFLTILPLLLTSILPALTHLTTKVRALHTPLTSISFVLLVLTGGLGLRLSMQPTSLVLVYTGISIGVFIVLLILHTCLRKRGSAYARAQNRRPRSDTPDSPTTEEMLIMAKMHDSQNTAGLNPPPPYYPQQGYHSTGSAEFGADGQHVHPAQHSRSSSRTRQFGGGAMPGPQYLLNMHPGVPVQVGRL</sequence>
<evidence type="ECO:0000256" key="1">
    <source>
        <dbReference type="SAM" id="MobiDB-lite"/>
    </source>
</evidence>
<reference evidence="5 6" key="1">
    <citation type="journal article" date="2012" name="PLoS Pathog.">
        <title>Diverse lifestyles and strategies of plant pathogenesis encoded in the genomes of eighteen Dothideomycetes fungi.</title>
        <authorList>
            <person name="Ohm R.A."/>
            <person name="Feau N."/>
            <person name="Henrissat B."/>
            <person name="Schoch C.L."/>
            <person name="Horwitz B.A."/>
            <person name="Barry K.W."/>
            <person name="Condon B.J."/>
            <person name="Copeland A.C."/>
            <person name="Dhillon B."/>
            <person name="Glaser F."/>
            <person name="Hesse C.N."/>
            <person name="Kosti I."/>
            <person name="LaButti K."/>
            <person name="Lindquist E.A."/>
            <person name="Lucas S."/>
            <person name="Salamov A.A."/>
            <person name="Bradshaw R.E."/>
            <person name="Ciuffetti L."/>
            <person name="Hamelin R.C."/>
            <person name="Kema G.H.J."/>
            <person name="Lawrence C."/>
            <person name="Scott J.A."/>
            <person name="Spatafora J.W."/>
            <person name="Turgeon B.G."/>
            <person name="de Wit P.J.G.M."/>
            <person name="Zhong S."/>
            <person name="Goodwin S.B."/>
            <person name="Grigoriev I.V."/>
        </authorList>
    </citation>
    <scope>NUCLEOTIDE SEQUENCE [LARGE SCALE GENOMIC DNA]</scope>
    <source>
        <strain evidence="6">28A</strain>
    </source>
</reference>